<dbReference type="GO" id="GO:0015627">
    <property type="term" value="C:type II protein secretion system complex"/>
    <property type="evidence" value="ECO:0007669"/>
    <property type="project" value="UniProtKB-UniRule"/>
</dbReference>
<dbReference type="InterPro" id="IPR003413">
    <property type="entry name" value="T2SS_GspI_C"/>
</dbReference>
<dbReference type="NCBIfam" id="TIGR02532">
    <property type="entry name" value="IV_pilin_GFxxxE"/>
    <property type="match status" value="1"/>
</dbReference>
<evidence type="ECO:0000256" key="8">
    <source>
        <dbReference type="ARBA" id="ARBA00023136"/>
    </source>
</evidence>
<evidence type="ECO:0000256" key="6">
    <source>
        <dbReference type="ARBA" id="ARBA00022692"/>
    </source>
</evidence>
<dbReference type="InterPro" id="IPR012902">
    <property type="entry name" value="N_methyl_site"/>
</dbReference>
<name>A0AAD0PDX8_PSEPU</name>
<gene>
    <name evidence="11" type="primary">gspI</name>
    <name evidence="11" type="ORF">C1S65_25175</name>
</gene>
<organism evidence="11 12">
    <name type="scientific">Pseudomonas putida</name>
    <name type="common">Arthrobacter siderocapsulatus</name>
    <dbReference type="NCBI Taxonomy" id="303"/>
    <lineage>
        <taxon>Bacteria</taxon>
        <taxon>Pseudomonadati</taxon>
        <taxon>Pseudomonadota</taxon>
        <taxon>Gammaproteobacteria</taxon>
        <taxon>Pseudomonadales</taxon>
        <taxon>Pseudomonadaceae</taxon>
        <taxon>Pseudomonas</taxon>
    </lineage>
</organism>
<dbReference type="InterPro" id="IPR010052">
    <property type="entry name" value="T2SS_protein-GspI"/>
</dbReference>
<proteinExistence type="inferred from homology"/>
<evidence type="ECO:0000256" key="5">
    <source>
        <dbReference type="ARBA" id="ARBA00022519"/>
    </source>
</evidence>
<dbReference type="RefSeq" id="WP_112899404.1">
    <property type="nucleotide sequence ID" value="NZ_CP030750.1"/>
</dbReference>
<comment type="subcellular location">
    <subcellularLocation>
        <location evidence="1 9">Cell inner membrane</location>
        <topology evidence="1 9">Single-pass membrane protein</topology>
    </subcellularLocation>
</comment>
<comment type="similarity">
    <text evidence="2 9">Belongs to the GSP I family.</text>
</comment>
<dbReference type="GO" id="GO:0005886">
    <property type="term" value="C:plasma membrane"/>
    <property type="evidence" value="ECO:0007669"/>
    <property type="project" value="UniProtKB-SubCell"/>
</dbReference>
<evidence type="ECO:0000313" key="12">
    <source>
        <dbReference type="Proteomes" id="UP000251617"/>
    </source>
</evidence>
<sequence length="124" mass="14099">MCNSAAERGFTLLEVMVALAIFAVLAGAASMAMQLVLQQSHQLRERMYGSWIADNHLTEMTLLPTPGPGQRVLTIDFAQGRWHLEERRRRRHALLEVEVLVMRVPSGPTVYQAKRWLEISNETQ</sequence>
<evidence type="ECO:0000313" key="11">
    <source>
        <dbReference type="EMBL" id="AXA27244.1"/>
    </source>
</evidence>
<dbReference type="Proteomes" id="UP000251617">
    <property type="component" value="Chromosome"/>
</dbReference>
<keyword evidence="3" id="KW-1003">Cell membrane</keyword>
<keyword evidence="7 9" id="KW-1133">Transmembrane helix</keyword>
<dbReference type="Pfam" id="PF07963">
    <property type="entry name" value="N_methyl"/>
    <property type="match status" value="1"/>
</dbReference>
<feature type="transmembrane region" description="Helical" evidence="9">
    <location>
        <begin position="15"/>
        <end position="37"/>
    </location>
</feature>
<dbReference type="AlphaFoldDB" id="A0AAD0PDX8"/>
<dbReference type="PROSITE" id="PS00409">
    <property type="entry name" value="PROKAR_NTER_METHYL"/>
    <property type="match status" value="1"/>
</dbReference>
<dbReference type="NCBIfam" id="TIGR01707">
    <property type="entry name" value="gspI"/>
    <property type="match status" value="1"/>
</dbReference>
<feature type="domain" description="Type II secretion system protein GspI C-terminal" evidence="10">
    <location>
        <begin position="43"/>
        <end position="103"/>
    </location>
</feature>
<dbReference type="Pfam" id="PF02501">
    <property type="entry name" value="T2SSI"/>
    <property type="match status" value="1"/>
</dbReference>
<evidence type="ECO:0000256" key="2">
    <source>
        <dbReference type="ARBA" id="ARBA00008358"/>
    </source>
</evidence>
<evidence type="ECO:0000256" key="3">
    <source>
        <dbReference type="ARBA" id="ARBA00022475"/>
    </source>
</evidence>
<dbReference type="GO" id="GO:0015628">
    <property type="term" value="P:protein secretion by the type II secretion system"/>
    <property type="evidence" value="ECO:0007669"/>
    <property type="project" value="UniProtKB-UniRule"/>
</dbReference>
<dbReference type="Gene3D" id="3.30.1300.30">
    <property type="entry name" value="GSPII I/J protein-like"/>
    <property type="match status" value="1"/>
</dbReference>
<keyword evidence="8 9" id="KW-0472">Membrane</keyword>
<evidence type="ECO:0000259" key="10">
    <source>
        <dbReference type="Pfam" id="PF02501"/>
    </source>
</evidence>
<reference evidence="11 12" key="1">
    <citation type="submission" date="2018-06" db="EMBL/GenBank/DDBJ databases">
        <title>The genome of Pseudomonas putida NX-1, a lignin degrader.</title>
        <authorList>
            <person name="Xu Z."/>
        </authorList>
    </citation>
    <scope>NUCLEOTIDE SEQUENCE [LARGE SCALE GENOMIC DNA]</scope>
    <source>
        <strain evidence="11 12">NX-1</strain>
    </source>
</reference>
<evidence type="ECO:0000256" key="9">
    <source>
        <dbReference type="RuleBase" id="RU368030"/>
    </source>
</evidence>
<keyword evidence="6 9" id="KW-0812">Transmembrane</keyword>
<comment type="subunit">
    <text evidence="9">Type II secretion is composed of four main components: the outer membrane complex, the inner membrane complex, the cytoplasmic secretion ATPase and the periplasm-spanning pseudopilus.</text>
</comment>
<comment type="function">
    <text evidence="9">Component of the type II secretion system required for the energy-dependent secretion of extracellular factors such as proteases and toxins from the periplasm.</text>
</comment>
<dbReference type="PANTHER" id="PTHR38779">
    <property type="entry name" value="TYPE II SECRETION SYSTEM PROTEIN I-RELATED"/>
    <property type="match status" value="1"/>
</dbReference>
<dbReference type="EMBL" id="CP030750">
    <property type="protein sequence ID" value="AXA27244.1"/>
    <property type="molecule type" value="Genomic_DNA"/>
</dbReference>
<protein>
    <recommendedName>
        <fullName evidence="9">Type II secretion system protein I</fullName>
        <shortName evidence="9">T2SS minor pseudopilin I</shortName>
    </recommendedName>
</protein>
<comment type="PTM">
    <text evidence="9">Cleaved by prepilin peptidase.</text>
</comment>
<dbReference type="InterPro" id="IPR045584">
    <property type="entry name" value="Pilin-like"/>
</dbReference>
<keyword evidence="5 9" id="KW-0997">Cell inner membrane</keyword>
<accession>A0AAD0PDX8</accession>
<dbReference type="PANTHER" id="PTHR38779:SF2">
    <property type="entry name" value="TYPE II SECRETION SYSTEM PROTEIN I-RELATED"/>
    <property type="match status" value="1"/>
</dbReference>
<evidence type="ECO:0000256" key="7">
    <source>
        <dbReference type="ARBA" id="ARBA00022989"/>
    </source>
</evidence>
<dbReference type="SUPFAM" id="SSF54523">
    <property type="entry name" value="Pili subunits"/>
    <property type="match status" value="1"/>
</dbReference>
<keyword evidence="4 9" id="KW-0488">Methylation</keyword>
<evidence type="ECO:0000256" key="1">
    <source>
        <dbReference type="ARBA" id="ARBA00004377"/>
    </source>
</evidence>
<evidence type="ECO:0000256" key="4">
    <source>
        <dbReference type="ARBA" id="ARBA00022481"/>
    </source>
</evidence>